<accession>H0UJL3</accession>
<feature type="chain" id="PRO_5003540814" evidence="1">
    <location>
        <begin position="24"/>
        <end position="202"/>
    </location>
</feature>
<dbReference type="eggNOG" id="ENOG5033GN9">
    <property type="taxonomic scope" value="Bacteria"/>
</dbReference>
<dbReference type="AlphaFoldDB" id="H0UJL3"/>
<dbReference type="Gene3D" id="2.40.128.20">
    <property type="match status" value="1"/>
</dbReference>
<keyword evidence="1" id="KW-0732">Signal</keyword>
<sequence>MKFRSLLCSVALGLFAFGGIAAAQDKAEITGLKDWAGEYVSAQTFWTDARTEDFFKAVVEEGEKQGKPATVDQVKQKMSDMYHSGYQAAVVDENGITFESKDGKSVRVDYEFKGAVKDADGEDWYSFEAKGTPEDSQLTHLVLIPLHGDPQHFHFRYGEVSAEDLLTKPEYHGWWGTFVHKGLTYEKYMEKMKPATFVKYVL</sequence>
<dbReference type="InterPro" id="IPR012674">
    <property type="entry name" value="Calycin"/>
</dbReference>
<proteinExistence type="predicted"/>
<dbReference type="EMBL" id="CM001376">
    <property type="protein sequence ID" value="EHM12881.1"/>
    <property type="molecule type" value="Genomic_DNA"/>
</dbReference>
<dbReference type="OrthoDB" id="573349at2"/>
<evidence type="ECO:0000256" key="1">
    <source>
        <dbReference type="SAM" id="SignalP"/>
    </source>
</evidence>
<keyword evidence="3" id="KW-1185">Reference proteome</keyword>
<name>H0UJL3_9BACT</name>
<organism evidence="2 3">
    <name type="scientific">Jonquetella anthropi DSM 22815</name>
    <dbReference type="NCBI Taxonomy" id="885272"/>
    <lineage>
        <taxon>Bacteria</taxon>
        <taxon>Thermotogati</taxon>
        <taxon>Synergistota</taxon>
        <taxon>Synergistia</taxon>
        <taxon>Synergistales</taxon>
        <taxon>Dethiosulfovibrionaceae</taxon>
        <taxon>Jonquetella</taxon>
    </lineage>
</organism>
<dbReference type="Proteomes" id="UP000003806">
    <property type="component" value="Chromosome"/>
</dbReference>
<dbReference type="STRING" id="885272.JonanDRAFT_0474"/>
<reference evidence="2 3" key="1">
    <citation type="submission" date="2011-11" db="EMBL/GenBank/DDBJ databases">
        <title>The Noncontiguous Finished genome of Jonquetella anthropi DSM 22815.</title>
        <authorList>
            <consortium name="US DOE Joint Genome Institute (JGI-PGF)"/>
            <person name="Lucas S."/>
            <person name="Copeland A."/>
            <person name="Lapidus A."/>
            <person name="Glavina del Rio T."/>
            <person name="Dalin E."/>
            <person name="Tice H."/>
            <person name="Bruce D."/>
            <person name="Goodwin L."/>
            <person name="Pitluck S."/>
            <person name="Peters L."/>
            <person name="Mikhailova N."/>
            <person name="Held B."/>
            <person name="Kyrpides N."/>
            <person name="Mavromatis K."/>
            <person name="Ivanova N."/>
            <person name="Markowitz V."/>
            <person name="Cheng J.-F."/>
            <person name="Hugenholtz P."/>
            <person name="Woyke T."/>
            <person name="Wu D."/>
            <person name="Gronow S."/>
            <person name="Wellnitz S."/>
            <person name="Brambilla E."/>
            <person name="Klenk H.-P."/>
            <person name="Eisen J.A."/>
        </authorList>
    </citation>
    <scope>NUCLEOTIDE SEQUENCE [LARGE SCALE GENOMIC DNA]</scope>
    <source>
        <strain evidence="2 3">DSM 22815</strain>
    </source>
</reference>
<protein>
    <submittedName>
        <fullName evidence="2">YodA</fullName>
    </submittedName>
</protein>
<evidence type="ECO:0000313" key="2">
    <source>
        <dbReference type="EMBL" id="EHM12881.1"/>
    </source>
</evidence>
<dbReference type="RefSeq" id="WP_008520463.1">
    <property type="nucleotide sequence ID" value="NZ_CM001376.1"/>
</dbReference>
<evidence type="ECO:0000313" key="3">
    <source>
        <dbReference type="Proteomes" id="UP000003806"/>
    </source>
</evidence>
<feature type="signal peptide" evidence="1">
    <location>
        <begin position="1"/>
        <end position="23"/>
    </location>
</feature>
<gene>
    <name evidence="2" type="ORF">JonanDRAFT_0474</name>
</gene>
<dbReference type="HOGENOM" id="CLU_1353124_0_0_0"/>
<dbReference type="SUPFAM" id="SSF50814">
    <property type="entry name" value="Lipocalins"/>
    <property type="match status" value="1"/>
</dbReference>